<gene>
    <name evidence="10" type="ORF">N479_04645</name>
</gene>
<comment type="caution">
    <text evidence="10">The sequence shown here is derived from an EMBL/GenBank/DDBJ whole genome shotgun (WGS) entry which is preliminary data.</text>
</comment>
<keyword evidence="4 7" id="KW-0574">Periplasm</keyword>
<dbReference type="InterPro" id="IPR018950">
    <property type="entry name" value="DiS-bond_isomerase_DsbC/G_N"/>
</dbReference>
<dbReference type="InterPro" id="IPR009094">
    <property type="entry name" value="DiS-bond_isomerase_DsbC/G_N_sf"/>
</dbReference>
<evidence type="ECO:0000313" key="11">
    <source>
        <dbReference type="Proteomes" id="UP000033434"/>
    </source>
</evidence>
<dbReference type="AlphaFoldDB" id="A0A0F6AHL7"/>
<evidence type="ECO:0000256" key="3">
    <source>
        <dbReference type="ARBA" id="ARBA00022729"/>
    </source>
</evidence>
<evidence type="ECO:0000256" key="2">
    <source>
        <dbReference type="ARBA" id="ARBA00009813"/>
    </source>
</evidence>
<dbReference type="Proteomes" id="UP000033434">
    <property type="component" value="Unassembled WGS sequence"/>
</dbReference>
<accession>A0A0F6AHL7</accession>
<dbReference type="Gene3D" id="3.40.30.10">
    <property type="entry name" value="Glutaredoxin"/>
    <property type="match status" value="1"/>
</dbReference>
<evidence type="ECO:0000256" key="6">
    <source>
        <dbReference type="ARBA" id="ARBA00023284"/>
    </source>
</evidence>
<dbReference type="InterPro" id="IPR017937">
    <property type="entry name" value="Thioredoxin_CS"/>
</dbReference>
<evidence type="ECO:0000256" key="5">
    <source>
        <dbReference type="ARBA" id="ARBA00023157"/>
    </source>
</evidence>
<keyword evidence="6 7" id="KW-0676">Redox-active center</keyword>
<dbReference type="PANTHER" id="PTHR35272">
    <property type="entry name" value="THIOL:DISULFIDE INTERCHANGE PROTEIN DSBC-RELATED"/>
    <property type="match status" value="1"/>
</dbReference>
<dbReference type="SUPFAM" id="SSF52833">
    <property type="entry name" value="Thioredoxin-like"/>
    <property type="match status" value="1"/>
</dbReference>
<keyword evidence="5" id="KW-1015">Disulfide bond</keyword>
<dbReference type="PROSITE" id="PS00194">
    <property type="entry name" value="THIOREDOXIN_1"/>
    <property type="match status" value="1"/>
</dbReference>
<dbReference type="EMBL" id="AUXW01000057">
    <property type="protein sequence ID" value="KKE85291.1"/>
    <property type="molecule type" value="Genomic_DNA"/>
</dbReference>
<comment type="function">
    <text evidence="7">Required for disulfide bond formation in some periplasmic proteins. Acts by transferring its disulfide bond to other proteins and is reduced in the process.</text>
</comment>
<comment type="similarity">
    <text evidence="2 7">Belongs to the thioredoxin family. DsbC subfamily.</text>
</comment>
<evidence type="ECO:0000259" key="8">
    <source>
        <dbReference type="Pfam" id="PF10411"/>
    </source>
</evidence>
<feature type="domain" description="Disulphide bond isomerase DsbC/G N-terminal" evidence="8">
    <location>
        <begin position="31"/>
        <end position="99"/>
    </location>
</feature>
<dbReference type="CDD" id="cd03020">
    <property type="entry name" value="DsbA_DsbC_DsbG"/>
    <property type="match status" value="1"/>
</dbReference>
<dbReference type="GO" id="GO:0042597">
    <property type="term" value="C:periplasmic space"/>
    <property type="evidence" value="ECO:0007669"/>
    <property type="project" value="UniProtKB-SubCell"/>
</dbReference>
<dbReference type="NCBIfam" id="NF008129">
    <property type="entry name" value="PRK10877.1"/>
    <property type="match status" value="1"/>
</dbReference>
<feature type="chain" id="PRO_5010000318" description="Thiol:disulfide interchange protein" evidence="7">
    <location>
        <begin position="28"/>
        <end position="252"/>
    </location>
</feature>
<dbReference type="Pfam" id="PF13098">
    <property type="entry name" value="Thioredoxin_2"/>
    <property type="match status" value="1"/>
</dbReference>
<dbReference type="Gene3D" id="3.10.450.70">
    <property type="entry name" value="Disulphide bond isomerase, DsbC/G, N-terminal"/>
    <property type="match status" value="1"/>
</dbReference>
<dbReference type="Pfam" id="PF10411">
    <property type="entry name" value="DsbC_N"/>
    <property type="match status" value="1"/>
</dbReference>
<dbReference type="PANTHER" id="PTHR35272:SF3">
    <property type="entry name" value="THIOL:DISULFIDE INTERCHANGE PROTEIN DSBC"/>
    <property type="match status" value="1"/>
</dbReference>
<evidence type="ECO:0000256" key="7">
    <source>
        <dbReference type="RuleBase" id="RU364038"/>
    </source>
</evidence>
<feature type="domain" description="Thioredoxin-like fold" evidence="9">
    <location>
        <begin position="122"/>
        <end position="245"/>
    </location>
</feature>
<keyword evidence="3 7" id="KW-0732">Signal</keyword>
<evidence type="ECO:0000256" key="4">
    <source>
        <dbReference type="ARBA" id="ARBA00022764"/>
    </source>
</evidence>
<protein>
    <recommendedName>
        <fullName evidence="7">Thiol:disulfide interchange protein</fullName>
    </recommendedName>
</protein>
<dbReference type="InterPro" id="IPR033954">
    <property type="entry name" value="DiS-bond_Isoase_DsbC/G"/>
</dbReference>
<evidence type="ECO:0000313" key="10">
    <source>
        <dbReference type="EMBL" id="KKE85291.1"/>
    </source>
</evidence>
<comment type="subcellular location">
    <subcellularLocation>
        <location evidence="1 7">Periplasm</location>
    </subcellularLocation>
</comment>
<dbReference type="PATRIC" id="fig|1129367.4.peg.518"/>
<sequence length="252" mass="27240">MKNEFTRTKMKKLFLAAALAAGASAYAEESTQKEGVFAINPIQQSLASLGLSVNDITDSPIPGLKTVITDRGVFYSSTDGRYLMQGALIDIPNRKNLTEDALSGVRKEGLKDYEDSMIVYKAKDEKHQVTVFTDITCGYCRKLHRELDDYLAAGITVKYLAFPRGGIQSQGYEDLMNVWCAKDAAAAMTEAKAGNPVADVKDCSAPVAEHYQLGQKFGVTGTPAIILEDGTVIPGYQPAAELAASLERNAKS</sequence>
<reference evidence="10 11" key="1">
    <citation type="journal article" date="2015" name="BMC Genomics">
        <title>Genome mining reveals unlocked bioactive potential of marine Gram-negative bacteria.</title>
        <authorList>
            <person name="Machado H."/>
            <person name="Sonnenschein E.C."/>
            <person name="Melchiorsen J."/>
            <person name="Gram L."/>
        </authorList>
    </citation>
    <scope>NUCLEOTIDE SEQUENCE [LARGE SCALE GENOMIC DNA]</scope>
    <source>
        <strain evidence="10 11">S4054</strain>
    </source>
</reference>
<name>A0A0F6AHL7_9GAMM</name>
<dbReference type="SUPFAM" id="SSF54423">
    <property type="entry name" value="DsbC/DsbG N-terminal domain-like"/>
    <property type="match status" value="1"/>
</dbReference>
<dbReference type="InterPro" id="IPR012336">
    <property type="entry name" value="Thioredoxin-like_fold"/>
</dbReference>
<dbReference type="InterPro" id="IPR036249">
    <property type="entry name" value="Thioredoxin-like_sf"/>
</dbReference>
<evidence type="ECO:0000256" key="1">
    <source>
        <dbReference type="ARBA" id="ARBA00004418"/>
    </source>
</evidence>
<feature type="signal peptide" evidence="7">
    <location>
        <begin position="1"/>
        <end position="27"/>
    </location>
</feature>
<evidence type="ECO:0000259" key="9">
    <source>
        <dbReference type="Pfam" id="PF13098"/>
    </source>
</evidence>
<dbReference type="InterPro" id="IPR051470">
    <property type="entry name" value="Thiol:disulfide_interchange"/>
</dbReference>
<organism evidence="10 11">
    <name type="scientific">Pseudoalteromonas luteoviolacea S4054</name>
    <dbReference type="NCBI Taxonomy" id="1129367"/>
    <lineage>
        <taxon>Bacteria</taxon>
        <taxon>Pseudomonadati</taxon>
        <taxon>Pseudomonadota</taxon>
        <taxon>Gammaproteobacteria</taxon>
        <taxon>Alteromonadales</taxon>
        <taxon>Pseudoalteromonadaceae</taxon>
        <taxon>Pseudoalteromonas</taxon>
    </lineage>
</organism>
<proteinExistence type="inferred from homology"/>